<accession>A0A166D8D9</accession>
<dbReference type="PANTHER" id="PTHR35010:SF2">
    <property type="entry name" value="BLL4672 PROTEIN"/>
    <property type="match status" value="1"/>
</dbReference>
<dbReference type="EMBL" id="CP047186">
    <property type="protein sequence ID" value="QHC56140.1"/>
    <property type="molecule type" value="Genomic_DNA"/>
</dbReference>
<reference evidence="5" key="2">
    <citation type="submission" date="2019-12" db="EMBL/GenBank/DDBJ databases">
        <title>Complete and draft genome sequences of new strains and members of some known species of the genus Rathayibacter isolated from plants.</title>
        <authorList>
            <person name="Tarlachkov S.V."/>
            <person name="Starodumova I.P."/>
            <person name="Dorofeeva L.V."/>
            <person name="Prisyazhnaya N.V."/>
            <person name="Leyn S."/>
            <person name="Zlamal J."/>
            <person name="Elan M."/>
            <person name="Osterman A.L."/>
            <person name="Nadler S."/>
            <person name="Subbotin S.A."/>
            <person name="Evtushenko L.I."/>
        </authorList>
    </citation>
    <scope>NUCLEOTIDE SEQUENCE [LARGE SCALE GENOMIC DNA]</scope>
    <source>
        <strain evidence="5">VKM Ac-2761</strain>
    </source>
</reference>
<dbReference type="Pfam" id="PF13560">
    <property type="entry name" value="HTH_31"/>
    <property type="match status" value="1"/>
</dbReference>
<dbReference type="PROSITE" id="PS50943">
    <property type="entry name" value="HTH_CROC1"/>
    <property type="match status" value="1"/>
</dbReference>
<dbReference type="OrthoDB" id="3518652at2"/>
<dbReference type="Gene3D" id="1.10.260.40">
    <property type="entry name" value="lambda repressor-like DNA-binding domains"/>
    <property type="match status" value="1"/>
</dbReference>
<dbReference type="InterPro" id="IPR001387">
    <property type="entry name" value="Cro/C1-type_HTH"/>
</dbReference>
<evidence type="ECO:0000313" key="4">
    <source>
        <dbReference type="Proteomes" id="UP000076717"/>
    </source>
</evidence>
<dbReference type="CDD" id="cd00093">
    <property type="entry name" value="HTH_XRE"/>
    <property type="match status" value="1"/>
</dbReference>
<gene>
    <name evidence="2" type="ORF">ACH61_00558</name>
    <name evidence="3" type="ORF">GSU10_11185</name>
</gene>
<evidence type="ECO:0000259" key="1">
    <source>
        <dbReference type="PROSITE" id="PS50943"/>
    </source>
</evidence>
<evidence type="ECO:0000313" key="5">
    <source>
        <dbReference type="Proteomes" id="UP000465031"/>
    </source>
</evidence>
<evidence type="ECO:0000313" key="3">
    <source>
        <dbReference type="EMBL" id="QHC56140.1"/>
    </source>
</evidence>
<reference evidence="3" key="3">
    <citation type="submission" date="2019-12" db="EMBL/GenBank/DDBJ databases">
        <title>Complete and Draft Genome Sequences of New Strains and Members of Some Known Species of the Genus Rathayibacter isolated from Plants.</title>
        <authorList>
            <person name="Tarlachkov S.V."/>
            <person name="Starodumova I.P."/>
            <person name="Dorofeeva L.V."/>
            <person name="Prisyazhnaya N.V."/>
            <person name="Leyn S.A."/>
            <person name="Zlamal J.E."/>
            <person name="Elane M.L."/>
            <person name="Osterman A.L."/>
            <person name="Nadler S.A."/>
            <person name="Subbotin S.A."/>
            <person name="Evtushenko L.I."/>
        </authorList>
    </citation>
    <scope>NUCLEOTIDE SEQUENCE</scope>
    <source>
        <strain evidence="3">VKM Ac-2761</strain>
    </source>
</reference>
<proteinExistence type="predicted"/>
<dbReference type="SUPFAM" id="SSF47413">
    <property type="entry name" value="lambda repressor-like DNA-binding domains"/>
    <property type="match status" value="1"/>
</dbReference>
<dbReference type="AlphaFoldDB" id="A0A166D8D9"/>
<reference evidence="2 4" key="1">
    <citation type="submission" date="2015-08" db="EMBL/GenBank/DDBJ databases">
        <title>Draft Genome Sequence of Rathayibacter sp. Strain VKM Ac-2596 Isolated from Leaf Gall Induced by Plant-Parasitic Nematodes.</title>
        <authorList>
            <person name="Vasilenko O.V."/>
            <person name="Starodumova I.P."/>
            <person name="Tarlachkov S.V."/>
            <person name="Dorofeeva L.V."/>
            <person name="Evtushenko L.I."/>
        </authorList>
    </citation>
    <scope>NUCLEOTIDE SEQUENCE [LARGE SCALE GENOMIC DNA]</scope>
    <source>
        <strain evidence="2 4">VKM Ac-2596</strain>
    </source>
</reference>
<protein>
    <submittedName>
        <fullName evidence="3">Helix-turn-helix domain-containing protein</fullName>
    </submittedName>
    <submittedName>
        <fullName evidence="2">Helix-turn-helix protein</fullName>
    </submittedName>
</protein>
<dbReference type="PANTHER" id="PTHR35010">
    <property type="entry name" value="BLL4672 PROTEIN-RELATED"/>
    <property type="match status" value="1"/>
</dbReference>
<dbReference type="SMART" id="SM00530">
    <property type="entry name" value="HTH_XRE"/>
    <property type="match status" value="1"/>
</dbReference>
<dbReference type="EMBL" id="LIIN01000010">
    <property type="protein sequence ID" value="KZX22317.1"/>
    <property type="molecule type" value="Genomic_DNA"/>
</dbReference>
<dbReference type="Proteomes" id="UP000076717">
    <property type="component" value="Unassembled WGS sequence"/>
</dbReference>
<dbReference type="KEGG" id="rte:GSU10_11185"/>
<dbReference type="InterPro" id="IPR010982">
    <property type="entry name" value="Lambda_DNA-bd_dom_sf"/>
</dbReference>
<dbReference type="PATRIC" id="fig|1671680.3.peg.591"/>
<evidence type="ECO:0000313" key="2">
    <source>
        <dbReference type="EMBL" id="KZX22317.1"/>
    </source>
</evidence>
<dbReference type="GO" id="GO:0003677">
    <property type="term" value="F:DNA binding"/>
    <property type="evidence" value="ECO:0007669"/>
    <property type="project" value="InterPro"/>
</dbReference>
<sequence length="94" mass="10289">MQIEQEIKDFLMSRRARVTPAQAGLPPVTGGRRVPGLRREEVAMLARLSVEYYTRLERGKIGGASESVLGAIARALQLDVDESASNGVCEGWVF</sequence>
<feature type="domain" description="HTH cro/C1-type" evidence="1">
    <location>
        <begin position="36"/>
        <end position="83"/>
    </location>
</feature>
<dbReference type="Proteomes" id="UP000465031">
    <property type="component" value="Chromosome"/>
</dbReference>
<name>A0A166D8D9_9MICO</name>
<keyword evidence="4" id="KW-1185">Reference proteome</keyword>
<organism evidence="2 4">
    <name type="scientific">Rathayibacter tanaceti</name>
    <dbReference type="NCBI Taxonomy" id="1671680"/>
    <lineage>
        <taxon>Bacteria</taxon>
        <taxon>Bacillati</taxon>
        <taxon>Actinomycetota</taxon>
        <taxon>Actinomycetes</taxon>
        <taxon>Micrococcales</taxon>
        <taxon>Microbacteriaceae</taxon>
        <taxon>Rathayibacter</taxon>
    </lineage>
</organism>